<dbReference type="SUPFAM" id="SSF46894">
    <property type="entry name" value="C-terminal effector domain of the bipartite response regulators"/>
    <property type="match status" value="1"/>
</dbReference>
<dbReference type="InterPro" id="IPR036388">
    <property type="entry name" value="WH-like_DNA-bd_sf"/>
</dbReference>
<dbReference type="GO" id="GO:0003677">
    <property type="term" value="F:DNA binding"/>
    <property type="evidence" value="ECO:0007669"/>
    <property type="project" value="InterPro"/>
</dbReference>
<dbReference type="SMART" id="SM00421">
    <property type="entry name" value="HTH_LUXR"/>
    <property type="match status" value="1"/>
</dbReference>
<name>A0A4R6RT65_LABRH</name>
<dbReference type="Pfam" id="PF00196">
    <property type="entry name" value="GerE"/>
    <property type="match status" value="1"/>
</dbReference>
<gene>
    <name evidence="2" type="ORF">EV186_111146</name>
</gene>
<evidence type="ECO:0000313" key="3">
    <source>
        <dbReference type="Proteomes" id="UP000295444"/>
    </source>
</evidence>
<accession>A0A4R6RT65</accession>
<dbReference type="PANTHER" id="PTHR34293">
    <property type="entry name" value="HTH-TYPE TRANSCRIPTIONAL REGULATOR TRMBL2"/>
    <property type="match status" value="1"/>
</dbReference>
<dbReference type="InterPro" id="IPR000792">
    <property type="entry name" value="Tscrpt_reg_LuxR_C"/>
</dbReference>
<evidence type="ECO:0000313" key="2">
    <source>
        <dbReference type="EMBL" id="TDP90020.1"/>
    </source>
</evidence>
<protein>
    <submittedName>
        <fullName evidence="2">Regulatory LuxR family protein</fullName>
    </submittedName>
</protein>
<dbReference type="PANTHER" id="PTHR34293:SF1">
    <property type="entry name" value="HTH-TYPE TRANSCRIPTIONAL REGULATOR TRMBL2"/>
    <property type="match status" value="1"/>
</dbReference>
<dbReference type="InterPro" id="IPR016032">
    <property type="entry name" value="Sig_transdc_resp-reg_C-effctor"/>
</dbReference>
<sequence>MSLRDIGFDDLEERVYRALLADPERDLSALAAVVGTGADQVRTALKGLVELEVARPDQPTPSSYGLISPAAALGRLVERTEAALLRKHREVGDTRAEIAELATRAARRPAASTAETGIDRLESVDDVRTALEELAFFNRTSVFAVQADGPMHADALAASKPLDLRALRRGMDMRVIYHEVVREDRLVLAYIRELTAAGARFRVSAQPLERMIVMDEQVAVVPIDPKDSAKGALVIRQPALLTSLVRLFHSLWADAAEITLPDEVVPAPRTTTELDEQDRQILTLLAEGNTDDAIARVVGISARHLRRKIQSMMSRLGAVSRFEAGVEATRRGWI</sequence>
<dbReference type="InterPro" id="IPR051797">
    <property type="entry name" value="TrmB-like"/>
</dbReference>
<dbReference type="GO" id="GO:0006355">
    <property type="term" value="P:regulation of DNA-templated transcription"/>
    <property type="evidence" value="ECO:0007669"/>
    <property type="project" value="InterPro"/>
</dbReference>
<dbReference type="OrthoDB" id="4307453at2"/>
<organism evidence="2 3">
    <name type="scientific">Labedaea rhizosphaerae</name>
    <dbReference type="NCBI Taxonomy" id="598644"/>
    <lineage>
        <taxon>Bacteria</taxon>
        <taxon>Bacillati</taxon>
        <taxon>Actinomycetota</taxon>
        <taxon>Actinomycetes</taxon>
        <taxon>Pseudonocardiales</taxon>
        <taxon>Pseudonocardiaceae</taxon>
        <taxon>Labedaea</taxon>
    </lineage>
</organism>
<proteinExistence type="predicted"/>
<evidence type="ECO:0000259" key="1">
    <source>
        <dbReference type="PROSITE" id="PS50043"/>
    </source>
</evidence>
<keyword evidence="3" id="KW-1185">Reference proteome</keyword>
<dbReference type="EMBL" id="SNXZ01000011">
    <property type="protein sequence ID" value="TDP90020.1"/>
    <property type="molecule type" value="Genomic_DNA"/>
</dbReference>
<feature type="domain" description="HTH luxR-type" evidence="1">
    <location>
        <begin position="267"/>
        <end position="332"/>
    </location>
</feature>
<dbReference type="Proteomes" id="UP000295444">
    <property type="component" value="Unassembled WGS sequence"/>
</dbReference>
<dbReference type="AlphaFoldDB" id="A0A4R6RT65"/>
<dbReference type="Gene3D" id="1.10.10.10">
    <property type="entry name" value="Winged helix-like DNA-binding domain superfamily/Winged helix DNA-binding domain"/>
    <property type="match status" value="2"/>
</dbReference>
<comment type="caution">
    <text evidence="2">The sequence shown here is derived from an EMBL/GenBank/DDBJ whole genome shotgun (WGS) entry which is preliminary data.</text>
</comment>
<dbReference type="PROSITE" id="PS50043">
    <property type="entry name" value="HTH_LUXR_2"/>
    <property type="match status" value="1"/>
</dbReference>
<reference evidence="2 3" key="1">
    <citation type="submission" date="2019-03" db="EMBL/GenBank/DDBJ databases">
        <title>Genomic Encyclopedia of Type Strains, Phase IV (KMG-IV): sequencing the most valuable type-strain genomes for metagenomic binning, comparative biology and taxonomic classification.</title>
        <authorList>
            <person name="Goeker M."/>
        </authorList>
    </citation>
    <scope>NUCLEOTIDE SEQUENCE [LARGE SCALE GENOMIC DNA]</scope>
    <source>
        <strain evidence="2 3">DSM 45361</strain>
    </source>
</reference>
<dbReference type="RefSeq" id="WP_133854290.1">
    <property type="nucleotide sequence ID" value="NZ_SNXZ01000011.1"/>
</dbReference>